<sequence length="106" mass="12102">METEALFINLTRLKHDITINDTTHKAEDKAEGWSHHPAISFEEDKISTEEVLNSVGQINIYTNGSKMDHRVGTAYCAFDEQQQITKTWQAKLRLKGSHPIQPENHS</sequence>
<dbReference type="EMBL" id="BGPR01017424">
    <property type="protein sequence ID" value="GBN76114.1"/>
    <property type="molecule type" value="Genomic_DNA"/>
</dbReference>
<dbReference type="AlphaFoldDB" id="A0A4Y2RK07"/>
<name>A0A4Y2RK07_ARAVE</name>
<organism evidence="1 2">
    <name type="scientific">Araneus ventricosus</name>
    <name type="common">Orbweaver spider</name>
    <name type="synonym">Epeira ventricosa</name>
    <dbReference type="NCBI Taxonomy" id="182803"/>
    <lineage>
        <taxon>Eukaryota</taxon>
        <taxon>Metazoa</taxon>
        <taxon>Ecdysozoa</taxon>
        <taxon>Arthropoda</taxon>
        <taxon>Chelicerata</taxon>
        <taxon>Arachnida</taxon>
        <taxon>Araneae</taxon>
        <taxon>Araneomorphae</taxon>
        <taxon>Entelegynae</taxon>
        <taxon>Araneoidea</taxon>
        <taxon>Araneidae</taxon>
        <taxon>Araneus</taxon>
    </lineage>
</organism>
<evidence type="ECO:0000313" key="1">
    <source>
        <dbReference type="EMBL" id="GBN76114.1"/>
    </source>
</evidence>
<comment type="caution">
    <text evidence="1">The sequence shown here is derived from an EMBL/GenBank/DDBJ whole genome shotgun (WGS) entry which is preliminary data.</text>
</comment>
<reference evidence="1 2" key="1">
    <citation type="journal article" date="2019" name="Sci. Rep.">
        <title>Orb-weaving spider Araneus ventricosus genome elucidates the spidroin gene catalogue.</title>
        <authorList>
            <person name="Kono N."/>
            <person name="Nakamura H."/>
            <person name="Ohtoshi R."/>
            <person name="Moran D.A.P."/>
            <person name="Shinohara A."/>
            <person name="Yoshida Y."/>
            <person name="Fujiwara M."/>
            <person name="Mori M."/>
            <person name="Tomita M."/>
            <person name="Arakawa K."/>
        </authorList>
    </citation>
    <scope>NUCLEOTIDE SEQUENCE [LARGE SCALE GENOMIC DNA]</scope>
</reference>
<gene>
    <name evidence="1" type="ORF">AVEN_53631_1</name>
</gene>
<keyword evidence="2" id="KW-1185">Reference proteome</keyword>
<dbReference type="OrthoDB" id="6781533at2759"/>
<evidence type="ECO:0000313" key="2">
    <source>
        <dbReference type="Proteomes" id="UP000499080"/>
    </source>
</evidence>
<protein>
    <submittedName>
        <fullName evidence="1">Uncharacterized protein</fullName>
    </submittedName>
</protein>
<dbReference type="Proteomes" id="UP000499080">
    <property type="component" value="Unassembled WGS sequence"/>
</dbReference>
<accession>A0A4Y2RK07</accession>
<proteinExistence type="predicted"/>